<dbReference type="Pfam" id="PF13966">
    <property type="entry name" value="zf-RVT"/>
    <property type="match status" value="1"/>
</dbReference>
<protein>
    <recommendedName>
        <fullName evidence="1">Reverse transcriptase zinc-binding domain-containing protein</fullName>
    </recommendedName>
</protein>
<dbReference type="Proteomes" id="UP000015105">
    <property type="component" value="Chromosome 7D"/>
</dbReference>
<accession>A0A453STM3</accession>
<reference evidence="3" key="2">
    <citation type="journal article" date="2017" name="Nat. Plants">
        <title>The Aegilops tauschii genome reveals multiple impacts of transposons.</title>
        <authorList>
            <person name="Zhao G."/>
            <person name="Zou C."/>
            <person name="Li K."/>
            <person name="Wang K."/>
            <person name="Li T."/>
            <person name="Gao L."/>
            <person name="Zhang X."/>
            <person name="Wang H."/>
            <person name="Yang Z."/>
            <person name="Liu X."/>
            <person name="Jiang W."/>
            <person name="Mao L."/>
            <person name="Kong X."/>
            <person name="Jiao Y."/>
            <person name="Jia J."/>
        </authorList>
    </citation>
    <scope>NUCLEOTIDE SEQUENCE [LARGE SCALE GENOMIC DNA]</scope>
    <source>
        <strain evidence="3">cv. AL8/78</strain>
    </source>
</reference>
<dbReference type="InterPro" id="IPR026960">
    <property type="entry name" value="RVT-Znf"/>
</dbReference>
<reference evidence="3" key="1">
    <citation type="journal article" date="2014" name="Science">
        <title>Ancient hybridizations among the ancestral genomes of bread wheat.</title>
        <authorList>
            <consortium name="International Wheat Genome Sequencing Consortium,"/>
            <person name="Marcussen T."/>
            <person name="Sandve S.R."/>
            <person name="Heier L."/>
            <person name="Spannagl M."/>
            <person name="Pfeifer M."/>
            <person name="Jakobsen K.S."/>
            <person name="Wulff B.B."/>
            <person name="Steuernagel B."/>
            <person name="Mayer K.F."/>
            <person name="Olsen O.A."/>
        </authorList>
    </citation>
    <scope>NUCLEOTIDE SEQUENCE [LARGE SCALE GENOMIC DNA]</scope>
    <source>
        <strain evidence="3">cv. AL8/78</strain>
    </source>
</reference>
<reference evidence="2" key="3">
    <citation type="journal article" date="2017" name="Nature">
        <title>Genome sequence of the progenitor of the wheat D genome Aegilops tauschii.</title>
        <authorList>
            <person name="Luo M.C."/>
            <person name="Gu Y.Q."/>
            <person name="Puiu D."/>
            <person name="Wang H."/>
            <person name="Twardziok S.O."/>
            <person name="Deal K.R."/>
            <person name="Huo N."/>
            <person name="Zhu T."/>
            <person name="Wang L."/>
            <person name="Wang Y."/>
            <person name="McGuire P.E."/>
            <person name="Liu S."/>
            <person name="Long H."/>
            <person name="Ramasamy R.K."/>
            <person name="Rodriguez J.C."/>
            <person name="Van S.L."/>
            <person name="Yuan L."/>
            <person name="Wang Z."/>
            <person name="Xia Z."/>
            <person name="Xiao L."/>
            <person name="Anderson O.D."/>
            <person name="Ouyang S."/>
            <person name="Liang Y."/>
            <person name="Zimin A.V."/>
            <person name="Pertea G."/>
            <person name="Qi P."/>
            <person name="Bennetzen J.L."/>
            <person name="Dai X."/>
            <person name="Dawson M.W."/>
            <person name="Muller H.G."/>
            <person name="Kugler K."/>
            <person name="Rivarola-Duarte L."/>
            <person name="Spannagl M."/>
            <person name="Mayer K.F.X."/>
            <person name="Lu F.H."/>
            <person name="Bevan M.W."/>
            <person name="Leroy P."/>
            <person name="Li P."/>
            <person name="You F.M."/>
            <person name="Sun Q."/>
            <person name="Liu Z."/>
            <person name="Lyons E."/>
            <person name="Wicker T."/>
            <person name="Salzberg S.L."/>
            <person name="Devos K.M."/>
            <person name="Dvorak J."/>
        </authorList>
    </citation>
    <scope>NUCLEOTIDE SEQUENCE [LARGE SCALE GENOMIC DNA]</scope>
    <source>
        <strain evidence="2">cv. AL8/78</strain>
    </source>
</reference>
<dbReference type="Gramene" id="AET7Gv21067400.8">
    <property type="protein sequence ID" value="AET7Gv21067400.8"/>
    <property type="gene ID" value="AET7Gv21067400"/>
</dbReference>
<proteinExistence type="predicted"/>
<dbReference type="EnsemblPlants" id="AET7Gv21067400.8">
    <property type="protein sequence ID" value="AET7Gv21067400.8"/>
    <property type="gene ID" value="AET7Gv21067400"/>
</dbReference>
<evidence type="ECO:0000259" key="1">
    <source>
        <dbReference type="Pfam" id="PF13966"/>
    </source>
</evidence>
<sequence length="49" mass="5643">MTRDNLLKRGIVKPPECLFCNEHEIVDHLLFHCVVAKQLWSGISDVFSC</sequence>
<reference evidence="2" key="5">
    <citation type="journal article" date="2021" name="G3 (Bethesda)">
        <title>Aegilops tauschii genome assembly Aet v5.0 features greater sequence contiguity and improved annotation.</title>
        <authorList>
            <person name="Wang L."/>
            <person name="Zhu T."/>
            <person name="Rodriguez J.C."/>
            <person name="Deal K.R."/>
            <person name="Dubcovsky J."/>
            <person name="McGuire P.E."/>
            <person name="Lux T."/>
            <person name="Spannagl M."/>
            <person name="Mayer K.F.X."/>
            <person name="Baldrich P."/>
            <person name="Meyers B.C."/>
            <person name="Huo N."/>
            <person name="Gu Y.Q."/>
            <person name="Zhou H."/>
            <person name="Devos K.M."/>
            <person name="Bennetzen J.L."/>
            <person name="Unver T."/>
            <person name="Budak H."/>
            <person name="Gulick P.J."/>
            <person name="Galiba G."/>
            <person name="Kalapos B."/>
            <person name="Nelson D.R."/>
            <person name="Li P."/>
            <person name="You F.M."/>
            <person name="Luo M.C."/>
            <person name="Dvorak J."/>
        </authorList>
    </citation>
    <scope>NUCLEOTIDE SEQUENCE [LARGE SCALE GENOMIC DNA]</scope>
    <source>
        <strain evidence="2">cv. AL8/78</strain>
    </source>
</reference>
<evidence type="ECO:0000313" key="3">
    <source>
        <dbReference type="Proteomes" id="UP000015105"/>
    </source>
</evidence>
<organism evidence="2 3">
    <name type="scientific">Aegilops tauschii subsp. strangulata</name>
    <name type="common">Goatgrass</name>
    <dbReference type="NCBI Taxonomy" id="200361"/>
    <lineage>
        <taxon>Eukaryota</taxon>
        <taxon>Viridiplantae</taxon>
        <taxon>Streptophyta</taxon>
        <taxon>Embryophyta</taxon>
        <taxon>Tracheophyta</taxon>
        <taxon>Spermatophyta</taxon>
        <taxon>Magnoliopsida</taxon>
        <taxon>Liliopsida</taxon>
        <taxon>Poales</taxon>
        <taxon>Poaceae</taxon>
        <taxon>BOP clade</taxon>
        <taxon>Pooideae</taxon>
        <taxon>Triticodae</taxon>
        <taxon>Triticeae</taxon>
        <taxon>Triticinae</taxon>
        <taxon>Aegilops</taxon>
    </lineage>
</organism>
<name>A0A453STM3_AEGTS</name>
<feature type="domain" description="Reverse transcriptase zinc-binding" evidence="1">
    <location>
        <begin position="2"/>
        <end position="40"/>
    </location>
</feature>
<reference evidence="2" key="4">
    <citation type="submission" date="2019-03" db="UniProtKB">
        <authorList>
            <consortium name="EnsemblPlants"/>
        </authorList>
    </citation>
    <scope>IDENTIFICATION</scope>
</reference>
<dbReference type="AlphaFoldDB" id="A0A453STM3"/>
<evidence type="ECO:0000313" key="2">
    <source>
        <dbReference type="EnsemblPlants" id="AET7Gv21067400.8"/>
    </source>
</evidence>
<keyword evidence="3" id="KW-1185">Reference proteome</keyword>